<dbReference type="Proteomes" id="UP001604336">
    <property type="component" value="Unassembled WGS sequence"/>
</dbReference>
<organism evidence="2 3">
    <name type="scientific">Abeliophyllum distichum</name>
    <dbReference type="NCBI Taxonomy" id="126358"/>
    <lineage>
        <taxon>Eukaryota</taxon>
        <taxon>Viridiplantae</taxon>
        <taxon>Streptophyta</taxon>
        <taxon>Embryophyta</taxon>
        <taxon>Tracheophyta</taxon>
        <taxon>Spermatophyta</taxon>
        <taxon>Magnoliopsida</taxon>
        <taxon>eudicotyledons</taxon>
        <taxon>Gunneridae</taxon>
        <taxon>Pentapetalae</taxon>
        <taxon>asterids</taxon>
        <taxon>lamiids</taxon>
        <taxon>Lamiales</taxon>
        <taxon>Oleaceae</taxon>
        <taxon>Forsythieae</taxon>
        <taxon>Abeliophyllum</taxon>
    </lineage>
</organism>
<dbReference type="EMBL" id="JBFOLK010000005">
    <property type="protein sequence ID" value="KAL2511266.1"/>
    <property type="molecule type" value="Genomic_DNA"/>
</dbReference>
<proteinExistence type="predicted"/>
<feature type="compositionally biased region" description="Basic and acidic residues" evidence="1">
    <location>
        <begin position="12"/>
        <end position="27"/>
    </location>
</feature>
<feature type="compositionally biased region" description="Basic and acidic residues" evidence="1">
    <location>
        <begin position="93"/>
        <end position="102"/>
    </location>
</feature>
<comment type="caution">
    <text evidence="2">The sequence shown here is derived from an EMBL/GenBank/DDBJ whole genome shotgun (WGS) entry which is preliminary data.</text>
</comment>
<keyword evidence="3" id="KW-1185">Reference proteome</keyword>
<feature type="region of interest" description="Disordered" evidence="1">
    <location>
        <begin position="1"/>
        <end position="31"/>
    </location>
</feature>
<evidence type="ECO:0000313" key="3">
    <source>
        <dbReference type="Proteomes" id="UP001604336"/>
    </source>
</evidence>
<protein>
    <submittedName>
        <fullName evidence="2">Uncharacterized protein</fullName>
    </submittedName>
</protein>
<sequence>MTVGGPRLKMVKHCEEGHRDREREHGGKGSTRQILVGHGVRAHHGEVNDCCELGHNKFEKYRKATQWGLEQGRERDSALEEGDAGSDELGQSRLEKPRGEREMGLVYQKWMVGG</sequence>
<evidence type="ECO:0000256" key="1">
    <source>
        <dbReference type="SAM" id="MobiDB-lite"/>
    </source>
</evidence>
<dbReference type="AlphaFoldDB" id="A0ABD1TEV4"/>
<feature type="region of interest" description="Disordered" evidence="1">
    <location>
        <begin position="69"/>
        <end position="102"/>
    </location>
</feature>
<gene>
    <name evidence="2" type="ORF">Adt_16866</name>
</gene>
<evidence type="ECO:0000313" key="2">
    <source>
        <dbReference type="EMBL" id="KAL2511266.1"/>
    </source>
</evidence>
<name>A0ABD1TEV4_9LAMI</name>
<accession>A0ABD1TEV4</accession>
<reference evidence="3" key="1">
    <citation type="submission" date="2024-07" db="EMBL/GenBank/DDBJ databases">
        <title>Two chromosome-level genome assemblies of Korean endemic species Abeliophyllum distichum and Forsythia ovata (Oleaceae).</title>
        <authorList>
            <person name="Jang H."/>
        </authorList>
    </citation>
    <scope>NUCLEOTIDE SEQUENCE [LARGE SCALE GENOMIC DNA]</scope>
</reference>